<evidence type="ECO:0000256" key="3">
    <source>
        <dbReference type="SAM" id="SignalP"/>
    </source>
</evidence>
<dbReference type="PRINTS" id="PR00385">
    <property type="entry name" value="P450"/>
</dbReference>
<accession>A0A0U1LYW4</accession>
<dbReference type="GO" id="GO:0004497">
    <property type="term" value="F:monooxygenase activity"/>
    <property type="evidence" value="ECO:0007669"/>
    <property type="project" value="UniProtKB-KW"/>
</dbReference>
<dbReference type="EMBL" id="CVMT01000004">
    <property type="protein sequence ID" value="CRG88518.1"/>
    <property type="molecule type" value="Genomic_DNA"/>
</dbReference>
<sequence length="543" mass="60168">MTSWTPVAILAAVLATTANPAYALRDSSTLTVAAVVLLSWALRFIYSAVLYPTIFTPLKHIPTPPNRSWFSGSASGPASTFLTELARWTKTVPNDGLIRYYVNGNMERVIVVSPKAIADLLVSKSYDFVRPQIAGIQLGTMTGEGLLMAEGDVHKAQRKSLMPSFSYRHIKDLYPIFWRKAIEMTDEIEKSLPAAKTIQIGDWASRAMLDIIGLASMDYDLNSVKDPNNELSRHYSKLLTPPAGLLQRFVAVACLFVVGFKWYFRIPTAYTRTVLQSVAYIRGVTKKIIHEKQAKLERKEDIGVDILSVAMRSGNFSDENLVDQIMTFLAAGHETTSSAFQFAVYALSKHPDMQSRLRDEISKFMPLSLLRNSKEPVPAAVIDKGLPYLTAFLSEVLRFYPSVPLTAREAARDTTLAGQHIPRGTNVVIAPEITNKDPDFWGHDAHVFNPQRWLDTNTGSDTEGIGRRSTGGANSNYAYSTFIHGPRSCIGQGFARAELAIFVAVFVRRFEVVLEQPGKVLLVRQIITQAPADGVVVKIKVLN</sequence>
<dbReference type="InterPro" id="IPR036396">
    <property type="entry name" value="Cyt_P450_sf"/>
</dbReference>
<keyword evidence="5" id="KW-1185">Reference proteome</keyword>
<protein>
    <submittedName>
        <fullName evidence="4">Cytochrome P450 monooxygenase (Fum15), putative</fullName>
    </submittedName>
</protein>
<evidence type="ECO:0000313" key="5">
    <source>
        <dbReference type="Proteomes" id="UP000054383"/>
    </source>
</evidence>
<dbReference type="GO" id="GO:0016705">
    <property type="term" value="F:oxidoreductase activity, acting on paired donors, with incorporation or reduction of molecular oxygen"/>
    <property type="evidence" value="ECO:0007669"/>
    <property type="project" value="InterPro"/>
</dbReference>
<dbReference type="PANTHER" id="PTHR24305">
    <property type="entry name" value="CYTOCHROME P450"/>
    <property type="match status" value="1"/>
</dbReference>
<dbReference type="CDD" id="cd11069">
    <property type="entry name" value="CYP_FUM15-like"/>
    <property type="match status" value="1"/>
</dbReference>
<dbReference type="AlphaFoldDB" id="A0A0U1LYW4"/>
<evidence type="ECO:0000256" key="1">
    <source>
        <dbReference type="PIRSR" id="PIRSR602401-1"/>
    </source>
</evidence>
<keyword evidence="1" id="KW-0408">Iron</keyword>
<evidence type="ECO:0000256" key="2">
    <source>
        <dbReference type="SAM" id="Phobius"/>
    </source>
</evidence>
<dbReference type="InterPro" id="IPR001128">
    <property type="entry name" value="Cyt_P450"/>
</dbReference>
<dbReference type="FunFam" id="1.10.630.10:FF:000051">
    <property type="entry name" value="Cytochrome P450 monooxygenase (Fum15)"/>
    <property type="match status" value="1"/>
</dbReference>
<dbReference type="STRING" id="28573.A0A0U1LYW4"/>
<dbReference type="Gene3D" id="1.10.630.10">
    <property type="entry name" value="Cytochrome P450"/>
    <property type="match status" value="1"/>
</dbReference>
<keyword evidence="2" id="KW-0812">Transmembrane</keyword>
<organism evidence="4 5">
    <name type="scientific">Talaromyces islandicus</name>
    <name type="common">Penicillium islandicum</name>
    <dbReference type="NCBI Taxonomy" id="28573"/>
    <lineage>
        <taxon>Eukaryota</taxon>
        <taxon>Fungi</taxon>
        <taxon>Dikarya</taxon>
        <taxon>Ascomycota</taxon>
        <taxon>Pezizomycotina</taxon>
        <taxon>Eurotiomycetes</taxon>
        <taxon>Eurotiomycetidae</taxon>
        <taxon>Eurotiales</taxon>
        <taxon>Trichocomaceae</taxon>
        <taxon>Talaromyces</taxon>
        <taxon>Talaromyces sect. Islandici</taxon>
    </lineage>
</organism>
<feature type="chain" id="PRO_5017948212" evidence="3">
    <location>
        <begin position="24"/>
        <end position="543"/>
    </location>
</feature>
<comment type="cofactor">
    <cofactor evidence="1">
        <name>heme</name>
        <dbReference type="ChEBI" id="CHEBI:30413"/>
    </cofactor>
</comment>
<proteinExistence type="predicted"/>
<reference evidence="4 5" key="1">
    <citation type="submission" date="2015-04" db="EMBL/GenBank/DDBJ databases">
        <authorList>
            <person name="Syromyatnikov M.Y."/>
            <person name="Popov V.N."/>
        </authorList>
    </citation>
    <scope>NUCLEOTIDE SEQUENCE [LARGE SCALE GENOMIC DNA]</scope>
    <source>
        <strain evidence="4">WF-38-12</strain>
    </source>
</reference>
<dbReference type="InterPro" id="IPR002401">
    <property type="entry name" value="Cyt_P450_E_grp-I"/>
</dbReference>
<keyword evidence="3" id="KW-0732">Signal</keyword>
<dbReference type="Proteomes" id="UP000054383">
    <property type="component" value="Unassembled WGS sequence"/>
</dbReference>
<feature type="signal peptide" evidence="3">
    <location>
        <begin position="1"/>
        <end position="23"/>
    </location>
</feature>
<feature type="binding site" description="axial binding residue" evidence="1">
    <location>
        <position position="489"/>
    </location>
    <ligand>
        <name>heme</name>
        <dbReference type="ChEBI" id="CHEBI:30413"/>
    </ligand>
    <ligandPart>
        <name>Fe</name>
        <dbReference type="ChEBI" id="CHEBI:18248"/>
    </ligandPart>
</feature>
<keyword evidence="2" id="KW-1133">Transmembrane helix</keyword>
<keyword evidence="4" id="KW-0503">Monooxygenase</keyword>
<keyword evidence="1" id="KW-0349">Heme</keyword>
<gene>
    <name evidence="4" type="ORF">PISL3812_05549</name>
</gene>
<dbReference type="OMA" id="HHEIRIA"/>
<dbReference type="GO" id="GO:0020037">
    <property type="term" value="F:heme binding"/>
    <property type="evidence" value="ECO:0007669"/>
    <property type="project" value="InterPro"/>
</dbReference>
<name>A0A0U1LYW4_TALIS</name>
<dbReference type="SUPFAM" id="SSF48264">
    <property type="entry name" value="Cytochrome P450"/>
    <property type="match status" value="1"/>
</dbReference>
<dbReference type="PANTHER" id="PTHR24305:SF227">
    <property type="entry name" value="P450, PUTATIVE (EUROFUNG)-RELATED"/>
    <property type="match status" value="1"/>
</dbReference>
<keyword evidence="4" id="KW-0560">Oxidoreductase</keyword>
<keyword evidence="2" id="KW-0472">Membrane</keyword>
<keyword evidence="1" id="KW-0479">Metal-binding</keyword>
<evidence type="ECO:0000313" key="4">
    <source>
        <dbReference type="EMBL" id="CRG88518.1"/>
    </source>
</evidence>
<dbReference type="Pfam" id="PF00067">
    <property type="entry name" value="p450"/>
    <property type="match status" value="1"/>
</dbReference>
<dbReference type="GO" id="GO:0005506">
    <property type="term" value="F:iron ion binding"/>
    <property type="evidence" value="ECO:0007669"/>
    <property type="project" value="InterPro"/>
</dbReference>
<dbReference type="InterPro" id="IPR050121">
    <property type="entry name" value="Cytochrome_P450_monoxygenase"/>
</dbReference>
<feature type="transmembrane region" description="Helical" evidence="2">
    <location>
        <begin position="33"/>
        <end position="51"/>
    </location>
</feature>
<dbReference type="PRINTS" id="PR00463">
    <property type="entry name" value="EP450I"/>
</dbReference>
<dbReference type="OrthoDB" id="1470350at2759"/>